<feature type="region of interest" description="Disordered" evidence="1">
    <location>
        <begin position="1"/>
        <end position="21"/>
    </location>
</feature>
<dbReference type="EMBL" id="JAWDJR010000009">
    <property type="protein sequence ID" value="KAK9969929.1"/>
    <property type="molecule type" value="Genomic_DNA"/>
</dbReference>
<organism evidence="2 4">
    <name type="scientific">Culter alburnus</name>
    <name type="common">Topmouth culter</name>
    <dbReference type="NCBI Taxonomy" id="194366"/>
    <lineage>
        <taxon>Eukaryota</taxon>
        <taxon>Metazoa</taxon>
        <taxon>Chordata</taxon>
        <taxon>Craniata</taxon>
        <taxon>Vertebrata</taxon>
        <taxon>Euteleostomi</taxon>
        <taxon>Actinopterygii</taxon>
        <taxon>Neopterygii</taxon>
        <taxon>Teleostei</taxon>
        <taxon>Ostariophysi</taxon>
        <taxon>Cypriniformes</taxon>
        <taxon>Xenocyprididae</taxon>
        <taxon>Xenocypridinae</taxon>
        <taxon>Culter</taxon>
    </lineage>
</organism>
<name>A0AAW2ABD2_CULAL</name>
<evidence type="ECO:0000313" key="3">
    <source>
        <dbReference type="EMBL" id="KAK9969930.1"/>
    </source>
</evidence>
<dbReference type="EMBL" id="JAWDJR010000009">
    <property type="protein sequence ID" value="KAK9969930.1"/>
    <property type="molecule type" value="Genomic_DNA"/>
</dbReference>
<evidence type="ECO:0000313" key="2">
    <source>
        <dbReference type="EMBL" id="KAK9969929.1"/>
    </source>
</evidence>
<evidence type="ECO:0000256" key="1">
    <source>
        <dbReference type="SAM" id="MobiDB-lite"/>
    </source>
</evidence>
<dbReference type="AlphaFoldDB" id="A0AAW2ABD2"/>
<feature type="region of interest" description="Disordered" evidence="1">
    <location>
        <begin position="110"/>
        <end position="131"/>
    </location>
</feature>
<gene>
    <name evidence="2" type="ORF">ABG768_028070</name>
    <name evidence="3" type="ORF">ABG768_028071</name>
</gene>
<proteinExistence type="predicted"/>
<dbReference type="AntiFam" id="ANF00010">
    <property type="entry name" value="tRNA translation"/>
</dbReference>
<dbReference type="Proteomes" id="UP001479290">
    <property type="component" value="Unassembled WGS sequence"/>
</dbReference>
<accession>A0AAW2ABD2</accession>
<sequence>MAETNKVNSEPRLNPAQGFPLPNVRLRSTHVISALIKTATSPQPSSATARLAQSVEHETLNLRVVGSSPTLGVSIASVSLPSGFSGSSVQSGAILAGQPPVSVARSAVNRKVGGSSPPRDEGSFSVPCRQGNHGRRIQHACRVGSSRRRFFGPPVLAFTASSLALG</sequence>
<evidence type="ECO:0000313" key="4">
    <source>
        <dbReference type="Proteomes" id="UP001479290"/>
    </source>
</evidence>
<comment type="caution">
    <text evidence="2">The sequence shown here is derived from an EMBL/GenBank/DDBJ whole genome shotgun (WGS) entry which is preliminary data.</text>
</comment>
<protein>
    <submittedName>
        <fullName evidence="2">Uncharacterized protein</fullName>
    </submittedName>
</protein>
<keyword evidence="4" id="KW-1185">Reference proteome</keyword>
<reference evidence="2 4" key="1">
    <citation type="submission" date="2024-05" db="EMBL/GenBank/DDBJ databases">
        <title>A high-quality chromosomal-level genome assembly of Topmouth culter (Culter alburnus).</title>
        <authorList>
            <person name="Zhao H."/>
        </authorList>
    </citation>
    <scope>NUCLEOTIDE SEQUENCE [LARGE SCALE GENOMIC DNA]</scope>
    <source>
        <strain evidence="2">CATC2023</strain>
        <tissue evidence="2">Muscle</tissue>
    </source>
</reference>